<feature type="region of interest" description="Disordered" evidence="1">
    <location>
        <begin position="1"/>
        <end position="72"/>
    </location>
</feature>
<comment type="caution">
    <text evidence="3">The sequence shown here is derived from an EMBL/GenBank/DDBJ whole genome shotgun (WGS) entry which is preliminary data.</text>
</comment>
<gene>
    <name evidence="3" type="ORF">Syun_010437</name>
</gene>
<protein>
    <submittedName>
        <fullName evidence="3">Uncharacterized protein</fullName>
    </submittedName>
</protein>
<keyword evidence="4" id="KW-1185">Reference proteome</keyword>
<feature type="compositionally biased region" description="Gly residues" evidence="1">
    <location>
        <begin position="1"/>
        <end position="16"/>
    </location>
</feature>
<dbReference type="Proteomes" id="UP001420932">
    <property type="component" value="Unassembled WGS sequence"/>
</dbReference>
<dbReference type="Pfam" id="PF04749">
    <property type="entry name" value="PLAC8"/>
    <property type="match status" value="1"/>
</dbReference>
<accession>A0AAP0KGI4</accession>
<proteinExistence type="predicted"/>
<reference evidence="3 4" key="1">
    <citation type="submission" date="2024-01" db="EMBL/GenBank/DDBJ databases">
        <title>Genome assemblies of Stephania.</title>
        <authorList>
            <person name="Yang L."/>
        </authorList>
    </citation>
    <scope>NUCLEOTIDE SEQUENCE [LARGE SCALE GENOMIC DNA]</scope>
    <source>
        <strain evidence="3">YNDBR</strain>
        <tissue evidence="3">Leaf</tissue>
    </source>
</reference>
<feature type="transmembrane region" description="Helical" evidence="2">
    <location>
        <begin position="189"/>
        <end position="208"/>
    </location>
</feature>
<dbReference type="NCBIfam" id="TIGR01571">
    <property type="entry name" value="A_thal_Cys_rich"/>
    <property type="match status" value="1"/>
</dbReference>
<dbReference type="EMBL" id="JBBNAF010000004">
    <property type="protein sequence ID" value="KAK9152128.1"/>
    <property type="molecule type" value="Genomic_DNA"/>
</dbReference>
<feature type="region of interest" description="Disordered" evidence="1">
    <location>
        <begin position="307"/>
        <end position="327"/>
    </location>
</feature>
<evidence type="ECO:0000313" key="4">
    <source>
        <dbReference type="Proteomes" id="UP001420932"/>
    </source>
</evidence>
<feature type="compositionally biased region" description="Basic and acidic residues" evidence="1">
    <location>
        <begin position="28"/>
        <end position="41"/>
    </location>
</feature>
<keyword evidence="2" id="KW-1133">Transmembrane helix</keyword>
<dbReference type="InterPro" id="IPR006461">
    <property type="entry name" value="PLAC_motif_containing"/>
</dbReference>
<evidence type="ECO:0000313" key="3">
    <source>
        <dbReference type="EMBL" id="KAK9152128.1"/>
    </source>
</evidence>
<sequence>MGGPGGGGRRPAGGRAGKQRGGRGETTGGRRRELAGGRGDDGGCGSTSRVSANADLESGGAAAAAAEEEEEEEEEERLLEGMAVLDFDMLCATVALQAQGGFPARETWGKVENGGDFGGVQRMWEGGVLDCFEDRRIALETACCPCYRFGKNMGRLGFGSCFIQGAIYFVLVTAALLTCVAFAVTKRHYYLYLAVAFTISTATYMGFFRTHIRKQFNIKGTDSSLDDCLNHLICPCCTLCQESRTLEINNVQDGIWRGRGDTIYIGSNGSRGTNNSMFEIHQHSLEEPTKSPDLCSMQRTVAVNATTDHSWSEEDNHAEPLVSSTKL</sequence>
<evidence type="ECO:0000256" key="2">
    <source>
        <dbReference type="SAM" id="Phobius"/>
    </source>
</evidence>
<evidence type="ECO:0000256" key="1">
    <source>
        <dbReference type="SAM" id="MobiDB-lite"/>
    </source>
</evidence>
<name>A0AAP0KGI4_9MAGN</name>
<dbReference type="PANTHER" id="PTHR15907">
    <property type="entry name" value="DUF614 FAMILY PROTEIN-RELATED"/>
    <property type="match status" value="1"/>
</dbReference>
<keyword evidence="2" id="KW-0812">Transmembrane</keyword>
<dbReference type="AlphaFoldDB" id="A0AAP0KGI4"/>
<organism evidence="3 4">
    <name type="scientific">Stephania yunnanensis</name>
    <dbReference type="NCBI Taxonomy" id="152371"/>
    <lineage>
        <taxon>Eukaryota</taxon>
        <taxon>Viridiplantae</taxon>
        <taxon>Streptophyta</taxon>
        <taxon>Embryophyta</taxon>
        <taxon>Tracheophyta</taxon>
        <taxon>Spermatophyta</taxon>
        <taxon>Magnoliopsida</taxon>
        <taxon>Ranunculales</taxon>
        <taxon>Menispermaceae</taxon>
        <taxon>Menispermoideae</taxon>
        <taxon>Cissampelideae</taxon>
        <taxon>Stephania</taxon>
    </lineage>
</organism>
<feature type="transmembrane region" description="Helical" evidence="2">
    <location>
        <begin position="161"/>
        <end position="183"/>
    </location>
</feature>
<keyword evidence="2" id="KW-0472">Membrane</keyword>